<dbReference type="InterPro" id="IPR021508">
    <property type="entry name" value="Gp17-like"/>
</dbReference>
<evidence type="ECO:0008006" key="3">
    <source>
        <dbReference type="Google" id="ProtNLM"/>
    </source>
</evidence>
<dbReference type="EMBL" id="JAUSUE010000012">
    <property type="protein sequence ID" value="MDQ0204070.1"/>
    <property type="molecule type" value="Genomic_DNA"/>
</dbReference>
<evidence type="ECO:0000313" key="2">
    <source>
        <dbReference type="Proteomes" id="UP001239167"/>
    </source>
</evidence>
<dbReference type="Proteomes" id="UP001239167">
    <property type="component" value="Unassembled WGS sequence"/>
</dbReference>
<keyword evidence="2" id="KW-1185">Reference proteome</keyword>
<gene>
    <name evidence="1" type="ORF">J2S01_001792</name>
</gene>
<evidence type="ECO:0000313" key="1">
    <source>
        <dbReference type="EMBL" id="MDQ0204070.1"/>
    </source>
</evidence>
<organism evidence="1 2">
    <name type="scientific">Pectinatus haikarae</name>
    <dbReference type="NCBI Taxonomy" id="349096"/>
    <lineage>
        <taxon>Bacteria</taxon>
        <taxon>Bacillati</taxon>
        <taxon>Bacillota</taxon>
        <taxon>Negativicutes</taxon>
        <taxon>Selenomonadales</taxon>
        <taxon>Selenomonadaceae</taxon>
        <taxon>Pectinatus</taxon>
    </lineage>
</organism>
<reference evidence="1 2" key="1">
    <citation type="submission" date="2023-07" db="EMBL/GenBank/DDBJ databases">
        <title>Genomic Encyclopedia of Type Strains, Phase IV (KMG-IV): sequencing the most valuable type-strain genomes for metagenomic binning, comparative biology and taxonomic classification.</title>
        <authorList>
            <person name="Goeker M."/>
        </authorList>
    </citation>
    <scope>NUCLEOTIDE SEQUENCE [LARGE SCALE GENOMIC DNA]</scope>
    <source>
        <strain evidence="1 2">DSM 16980</strain>
    </source>
</reference>
<sequence>MIIIKDIPLVPLQKAVFALIKTGQDKPIYGNVSEKTSLPYMTIGAINFKNAGVKNAVIWNASMQIDIWAGNNDKEVVNSILNDVSVLITAKGRELEVEGYTVIDCDVDFVETFPEETYGYHGVLTAIFKLQKK</sequence>
<accession>A0ABT9Y8A9</accession>
<dbReference type="Gene3D" id="3.30.2000.30">
    <property type="match status" value="1"/>
</dbReference>
<dbReference type="Pfam" id="PF11367">
    <property type="entry name" value="Tail_completion_gp17"/>
    <property type="match status" value="1"/>
</dbReference>
<dbReference type="InterPro" id="IPR053745">
    <property type="entry name" value="Viral_Tail_Comp_sf"/>
</dbReference>
<comment type="caution">
    <text evidence="1">The sequence shown here is derived from an EMBL/GenBank/DDBJ whole genome shotgun (WGS) entry which is preliminary data.</text>
</comment>
<name>A0ABT9Y8A9_9FIRM</name>
<protein>
    <recommendedName>
        <fullName evidence="3">DUF3168 domain-containing protein</fullName>
    </recommendedName>
</protein>
<proteinExistence type="predicted"/>
<dbReference type="RefSeq" id="WP_307224233.1">
    <property type="nucleotide sequence ID" value="NZ_CP116940.1"/>
</dbReference>